<dbReference type="KEGG" id="psoj:PHYSODRAFT_303147"/>
<gene>
    <name evidence="1" type="ORF">PHYSODRAFT_303147</name>
</gene>
<accession>G4ZV95</accession>
<organism evidence="1 2">
    <name type="scientific">Phytophthora sojae (strain P6497)</name>
    <name type="common">Soybean stem and root rot agent</name>
    <name type="synonym">Phytophthora megasperma f. sp. glycines</name>
    <dbReference type="NCBI Taxonomy" id="1094619"/>
    <lineage>
        <taxon>Eukaryota</taxon>
        <taxon>Sar</taxon>
        <taxon>Stramenopiles</taxon>
        <taxon>Oomycota</taxon>
        <taxon>Peronosporomycetes</taxon>
        <taxon>Peronosporales</taxon>
        <taxon>Peronosporaceae</taxon>
        <taxon>Phytophthora</taxon>
    </lineage>
</organism>
<protein>
    <submittedName>
        <fullName evidence="1">Uncharacterized protein</fullName>
    </submittedName>
</protein>
<dbReference type="RefSeq" id="XP_009531148.1">
    <property type="nucleotide sequence ID" value="XM_009532853.1"/>
</dbReference>
<sequence>MDEGEFLRLLERYPVVRKKTHCRVQWNDMYDDEPAAQPASSGIFIPAGHESAIKPTDSVEDALEKFLAPYFSSQEAAKIQRQLEKVLTLILMPLAAKLQGFKLTRYTLLLLLLLLQAQIDFVSSLNLEDVNELCAQFVATK</sequence>
<dbReference type="EMBL" id="JH159156">
    <property type="protein sequence ID" value="EGZ13719.1"/>
    <property type="molecule type" value="Genomic_DNA"/>
</dbReference>
<name>G4ZV95_PHYSP</name>
<keyword evidence="2" id="KW-1185">Reference proteome</keyword>
<reference evidence="1 2" key="1">
    <citation type="journal article" date="2006" name="Science">
        <title>Phytophthora genome sequences uncover evolutionary origins and mechanisms of pathogenesis.</title>
        <authorList>
            <person name="Tyler B.M."/>
            <person name="Tripathy S."/>
            <person name="Zhang X."/>
            <person name="Dehal P."/>
            <person name="Jiang R.H."/>
            <person name="Aerts A."/>
            <person name="Arredondo F.D."/>
            <person name="Baxter L."/>
            <person name="Bensasson D."/>
            <person name="Beynon J.L."/>
            <person name="Chapman J."/>
            <person name="Damasceno C.M."/>
            <person name="Dorrance A.E."/>
            <person name="Dou D."/>
            <person name="Dickerman A.W."/>
            <person name="Dubchak I.L."/>
            <person name="Garbelotto M."/>
            <person name="Gijzen M."/>
            <person name="Gordon S.G."/>
            <person name="Govers F."/>
            <person name="Grunwald N.J."/>
            <person name="Huang W."/>
            <person name="Ivors K.L."/>
            <person name="Jones R.W."/>
            <person name="Kamoun S."/>
            <person name="Krampis K."/>
            <person name="Lamour K.H."/>
            <person name="Lee M.K."/>
            <person name="McDonald W.H."/>
            <person name="Medina M."/>
            <person name="Meijer H.J."/>
            <person name="Nordberg E.K."/>
            <person name="Maclean D.J."/>
            <person name="Ospina-Giraldo M.D."/>
            <person name="Morris P.F."/>
            <person name="Phuntumart V."/>
            <person name="Putnam N.H."/>
            <person name="Rash S."/>
            <person name="Rose J.K."/>
            <person name="Sakihama Y."/>
            <person name="Salamov A.A."/>
            <person name="Savidor A."/>
            <person name="Scheuring C.F."/>
            <person name="Smith B.M."/>
            <person name="Sobral B.W."/>
            <person name="Terry A."/>
            <person name="Torto-Alalibo T.A."/>
            <person name="Win J."/>
            <person name="Xu Z."/>
            <person name="Zhang H."/>
            <person name="Grigoriev I.V."/>
            <person name="Rokhsar D.S."/>
            <person name="Boore J.L."/>
        </authorList>
    </citation>
    <scope>NUCLEOTIDE SEQUENCE [LARGE SCALE GENOMIC DNA]</scope>
    <source>
        <strain evidence="1 2">P6497</strain>
    </source>
</reference>
<evidence type="ECO:0000313" key="2">
    <source>
        <dbReference type="Proteomes" id="UP000002640"/>
    </source>
</evidence>
<dbReference type="Proteomes" id="UP000002640">
    <property type="component" value="Unassembled WGS sequence"/>
</dbReference>
<dbReference type="AlphaFoldDB" id="G4ZV95"/>
<dbReference type="OMA" id="DVEDMCH"/>
<dbReference type="GeneID" id="20642233"/>
<dbReference type="InParanoid" id="G4ZV95"/>
<evidence type="ECO:0000313" key="1">
    <source>
        <dbReference type="EMBL" id="EGZ13719.1"/>
    </source>
</evidence>
<proteinExistence type="predicted"/>